<keyword evidence="3" id="KW-1185">Reference proteome</keyword>
<gene>
    <name evidence="2" type="ORF">CCACVL1_18813</name>
</gene>
<proteinExistence type="predicted"/>
<evidence type="ECO:0000313" key="2">
    <source>
        <dbReference type="EMBL" id="OMO70574.1"/>
    </source>
</evidence>
<dbReference type="AlphaFoldDB" id="A0A1R3HK01"/>
<organism evidence="2 3">
    <name type="scientific">Corchorus capsularis</name>
    <name type="common">Jute</name>
    <dbReference type="NCBI Taxonomy" id="210143"/>
    <lineage>
        <taxon>Eukaryota</taxon>
        <taxon>Viridiplantae</taxon>
        <taxon>Streptophyta</taxon>
        <taxon>Embryophyta</taxon>
        <taxon>Tracheophyta</taxon>
        <taxon>Spermatophyta</taxon>
        <taxon>Magnoliopsida</taxon>
        <taxon>eudicotyledons</taxon>
        <taxon>Gunneridae</taxon>
        <taxon>Pentapetalae</taxon>
        <taxon>rosids</taxon>
        <taxon>malvids</taxon>
        <taxon>Malvales</taxon>
        <taxon>Malvaceae</taxon>
        <taxon>Grewioideae</taxon>
        <taxon>Apeibeae</taxon>
        <taxon>Corchorus</taxon>
    </lineage>
</organism>
<dbReference type="Proteomes" id="UP000188268">
    <property type="component" value="Unassembled WGS sequence"/>
</dbReference>
<evidence type="ECO:0000313" key="3">
    <source>
        <dbReference type="Proteomes" id="UP000188268"/>
    </source>
</evidence>
<dbReference type="Gramene" id="OMO70574">
    <property type="protein sequence ID" value="OMO70574"/>
    <property type="gene ID" value="CCACVL1_18813"/>
</dbReference>
<dbReference type="EMBL" id="AWWV01011791">
    <property type="protein sequence ID" value="OMO70574.1"/>
    <property type="molecule type" value="Genomic_DNA"/>
</dbReference>
<protein>
    <submittedName>
        <fullName evidence="2">Uncharacterized protein</fullName>
    </submittedName>
</protein>
<feature type="region of interest" description="Disordered" evidence="1">
    <location>
        <begin position="15"/>
        <end position="64"/>
    </location>
</feature>
<reference evidence="2 3" key="1">
    <citation type="submission" date="2013-09" db="EMBL/GenBank/DDBJ databases">
        <title>Corchorus capsularis genome sequencing.</title>
        <authorList>
            <person name="Alam M."/>
            <person name="Haque M.S."/>
            <person name="Islam M.S."/>
            <person name="Emdad E.M."/>
            <person name="Islam M.M."/>
            <person name="Ahmed B."/>
            <person name="Halim A."/>
            <person name="Hossen Q.M.M."/>
            <person name="Hossain M.Z."/>
            <person name="Ahmed R."/>
            <person name="Khan M.M."/>
            <person name="Islam R."/>
            <person name="Rashid M.M."/>
            <person name="Khan S.A."/>
            <person name="Rahman M.S."/>
            <person name="Alam M."/>
        </authorList>
    </citation>
    <scope>NUCLEOTIDE SEQUENCE [LARGE SCALE GENOMIC DNA]</scope>
    <source>
        <strain evidence="3">cv. CVL-1</strain>
        <tissue evidence="2">Whole seedling</tissue>
    </source>
</reference>
<comment type="caution">
    <text evidence="2">The sequence shown here is derived from an EMBL/GenBank/DDBJ whole genome shotgun (WGS) entry which is preliminary data.</text>
</comment>
<sequence>MTFEQAFKLTRFCKTKTTVKSKSSSNANTVKQTLEPPEANPRTTEAEQERMEANFERVRENGAT</sequence>
<accession>A0A1R3HK01</accession>
<feature type="compositionally biased region" description="Low complexity" evidence="1">
    <location>
        <begin position="20"/>
        <end position="31"/>
    </location>
</feature>
<feature type="compositionally biased region" description="Basic and acidic residues" evidence="1">
    <location>
        <begin position="44"/>
        <end position="64"/>
    </location>
</feature>
<evidence type="ECO:0000256" key="1">
    <source>
        <dbReference type="SAM" id="MobiDB-lite"/>
    </source>
</evidence>
<name>A0A1R3HK01_COCAP</name>